<sequence length="70" mass="7840">MTNITQHGGYIDVRDGVFVPPSDIYKMCGLYWRSQRGVCASVKHLQTCRAFNARGGVFVPPPAIYRQLVP</sequence>
<proteinExistence type="predicted"/>
<organism evidence="1 2">
    <name type="scientific">Colocasia esculenta</name>
    <name type="common">Wild taro</name>
    <name type="synonym">Arum esculentum</name>
    <dbReference type="NCBI Taxonomy" id="4460"/>
    <lineage>
        <taxon>Eukaryota</taxon>
        <taxon>Viridiplantae</taxon>
        <taxon>Streptophyta</taxon>
        <taxon>Embryophyta</taxon>
        <taxon>Tracheophyta</taxon>
        <taxon>Spermatophyta</taxon>
        <taxon>Magnoliopsida</taxon>
        <taxon>Liliopsida</taxon>
        <taxon>Araceae</taxon>
        <taxon>Aroideae</taxon>
        <taxon>Colocasieae</taxon>
        <taxon>Colocasia</taxon>
    </lineage>
</organism>
<evidence type="ECO:0000313" key="2">
    <source>
        <dbReference type="Proteomes" id="UP000652761"/>
    </source>
</evidence>
<protein>
    <submittedName>
        <fullName evidence="1">Uncharacterized protein</fullName>
    </submittedName>
</protein>
<name>A0A843V882_COLES</name>
<comment type="caution">
    <text evidence="1">The sequence shown here is derived from an EMBL/GenBank/DDBJ whole genome shotgun (WGS) entry which is preliminary data.</text>
</comment>
<dbReference type="AlphaFoldDB" id="A0A843V882"/>
<accession>A0A843V882</accession>
<evidence type="ECO:0000313" key="1">
    <source>
        <dbReference type="EMBL" id="MQL91446.1"/>
    </source>
</evidence>
<dbReference type="EMBL" id="NMUH01001340">
    <property type="protein sequence ID" value="MQL91446.1"/>
    <property type="molecule type" value="Genomic_DNA"/>
</dbReference>
<gene>
    <name evidence="1" type="ORF">Taro_024054</name>
</gene>
<keyword evidence="2" id="KW-1185">Reference proteome</keyword>
<reference evidence="1" key="1">
    <citation type="submission" date="2017-07" db="EMBL/GenBank/DDBJ databases">
        <title>Taro Niue Genome Assembly and Annotation.</title>
        <authorList>
            <person name="Atibalentja N."/>
            <person name="Keating K."/>
            <person name="Fields C.J."/>
        </authorList>
    </citation>
    <scope>NUCLEOTIDE SEQUENCE</scope>
    <source>
        <strain evidence="1">Niue_2</strain>
        <tissue evidence="1">Leaf</tissue>
    </source>
</reference>
<dbReference type="Proteomes" id="UP000652761">
    <property type="component" value="Unassembled WGS sequence"/>
</dbReference>